<dbReference type="WBParaSite" id="nRc.2.0.1.t23546-RA">
    <property type="protein sequence ID" value="nRc.2.0.1.t23546-RA"/>
    <property type="gene ID" value="nRc.2.0.1.g23546"/>
</dbReference>
<accession>A0A915JD51</accession>
<dbReference type="Proteomes" id="UP000887565">
    <property type="component" value="Unplaced"/>
</dbReference>
<evidence type="ECO:0000313" key="1">
    <source>
        <dbReference type="Proteomes" id="UP000887565"/>
    </source>
</evidence>
<proteinExistence type="predicted"/>
<organism evidence="1 2">
    <name type="scientific">Romanomermis culicivorax</name>
    <name type="common">Nematode worm</name>
    <dbReference type="NCBI Taxonomy" id="13658"/>
    <lineage>
        <taxon>Eukaryota</taxon>
        <taxon>Metazoa</taxon>
        <taxon>Ecdysozoa</taxon>
        <taxon>Nematoda</taxon>
        <taxon>Enoplea</taxon>
        <taxon>Dorylaimia</taxon>
        <taxon>Mermithida</taxon>
        <taxon>Mermithoidea</taxon>
        <taxon>Mermithidae</taxon>
        <taxon>Romanomermis</taxon>
    </lineage>
</organism>
<name>A0A915JD51_ROMCU</name>
<sequence>MKEEEKKKESGEIKSKKYAIKYGLNPSQSPPEPMQTIQFVSRIIQPPVLPPVYFVQQQPQLIAGPITKTEKTYQYITSENSGK</sequence>
<evidence type="ECO:0000313" key="2">
    <source>
        <dbReference type="WBParaSite" id="nRc.2.0.1.t23546-RA"/>
    </source>
</evidence>
<protein>
    <submittedName>
        <fullName evidence="2">Uncharacterized protein</fullName>
    </submittedName>
</protein>
<reference evidence="2" key="1">
    <citation type="submission" date="2022-11" db="UniProtKB">
        <authorList>
            <consortium name="WormBaseParasite"/>
        </authorList>
    </citation>
    <scope>IDENTIFICATION</scope>
</reference>
<keyword evidence="1" id="KW-1185">Reference proteome</keyword>
<dbReference type="AlphaFoldDB" id="A0A915JD51"/>